<accession>A0ABZ0VQF4</accession>
<dbReference type="NCBIfam" id="TIGR01410">
    <property type="entry name" value="tatB"/>
    <property type="match status" value="1"/>
</dbReference>
<keyword evidence="3 9" id="KW-1003">Cell membrane</keyword>
<dbReference type="Gene3D" id="1.20.5.3310">
    <property type="match status" value="1"/>
</dbReference>
<dbReference type="PRINTS" id="PR01506">
    <property type="entry name" value="TATBPROTEIN"/>
</dbReference>
<keyword evidence="2 9" id="KW-0813">Transport</keyword>
<keyword evidence="12" id="KW-1185">Reference proteome</keyword>
<evidence type="ECO:0000256" key="9">
    <source>
        <dbReference type="HAMAP-Rule" id="MF_00237"/>
    </source>
</evidence>
<sequence>MFEVGWTEMLVIAIVMIVVVGPKDLPNMLRTFGRTTAKLRAMAADFQKQFNEALKEAELDDVKKSVDELRGLSPVAEIRKQLNPFEQAAADVRAGVDAAMKPKPAADPATPAASTPQAAEPLKNGATEMPGVSAGEATPPTPIFPAMTDESVVAVPTEPVVAPKASTAKKAAKAAPAAKAPTKASAKAVTAKAAPVVTAKAAPVVTAKAAPVVTAKAEPAPKASAKAVTAAKAAAATSKKPAAAKATDVKTVAKAEPKPAPVKKPAAKKTAGAAK</sequence>
<evidence type="ECO:0000313" key="11">
    <source>
        <dbReference type="EMBL" id="WQB99712.1"/>
    </source>
</evidence>
<keyword evidence="4 9" id="KW-0812">Transmembrane</keyword>
<evidence type="ECO:0000256" key="7">
    <source>
        <dbReference type="ARBA" id="ARBA00023010"/>
    </source>
</evidence>
<evidence type="ECO:0000256" key="6">
    <source>
        <dbReference type="ARBA" id="ARBA00022989"/>
    </source>
</evidence>
<name>A0ABZ0VQF4_9HYPH</name>
<proteinExistence type="inferred from homology"/>
<feature type="compositionally biased region" description="Low complexity" evidence="10">
    <location>
        <begin position="100"/>
        <end position="121"/>
    </location>
</feature>
<feature type="compositionally biased region" description="Basic and acidic residues" evidence="10">
    <location>
        <begin position="247"/>
        <end position="257"/>
    </location>
</feature>
<protein>
    <recommendedName>
        <fullName evidence="9">Sec-independent protein translocase protein TatB</fullName>
    </recommendedName>
</protein>
<comment type="function">
    <text evidence="9">Part of the twin-arginine translocation (Tat) system that transports large folded proteins containing a characteristic twin-arginine motif in their signal peptide across membranes. Together with TatC, TatB is part of a receptor directly interacting with Tat signal peptides. TatB may form an oligomeric binding site that transiently accommodates folded Tat precursor proteins before their translocation.</text>
</comment>
<keyword evidence="6 9" id="KW-1133">Transmembrane helix</keyword>
<dbReference type="Pfam" id="PF02416">
    <property type="entry name" value="TatA_B_E"/>
    <property type="match status" value="1"/>
</dbReference>
<comment type="subcellular location">
    <subcellularLocation>
        <location evidence="9">Cell membrane</location>
        <topology evidence="9">Single-pass membrane protein</topology>
    </subcellularLocation>
    <subcellularLocation>
        <location evidence="1">Membrane</location>
        <topology evidence="1">Single-pass membrane protein</topology>
    </subcellularLocation>
</comment>
<feature type="compositionally biased region" description="Low complexity" evidence="10">
    <location>
        <begin position="234"/>
        <end position="246"/>
    </location>
</feature>
<dbReference type="RefSeq" id="WP_322414483.1">
    <property type="nucleotide sequence ID" value="NZ_CP139858.1"/>
</dbReference>
<evidence type="ECO:0000256" key="3">
    <source>
        <dbReference type="ARBA" id="ARBA00022475"/>
    </source>
</evidence>
<keyword evidence="7 9" id="KW-0811">Translocation</keyword>
<keyword evidence="5 9" id="KW-0653">Protein transport</keyword>
<dbReference type="Proteomes" id="UP001322481">
    <property type="component" value="Chromosome"/>
</dbReference>
<dbReference type="InterPro" id="IPR018448">
    <property type="entry name" value="TatB"/>
</dbReference>
<organism evidence="11 12">
    <name type="scientific">Mesorhizobium huakuii</name>
    <dbReference type="NCBI Taxonomy" id="28104"/>
    <lineage>
        <taxon>Bacteria</taxon>
        <taxon>Pseudomonadati</taxon>
        <taxon>Pseudomonadota</taxon>
        <taxon>Alphaproteobacteria</taxon>
        <taxon>Hyphomicrobiales</taxon>
        <taxon>Phyllobacteriaceae</taxon>
        <taxon>Mesorhizobium</taxon>
    </lineage>
</organism>
<feature type="region of interest" description="Disordered" evidence="10">
    <location>
        <begin position="100"/>
        <end position="127"/>
    </location>
</feature>
<evidence type="ECO:0000256" key="10">
    <source>
        <dbReference type="SAM" id="MobiDB-lite"/>
    </source>
</evidence>
<evidence type="ECO:0000256" key="1">
    <source>
        <dbReference type="ARBA" id="ARBA00004167"/>
    </source>
</evidence>
<dbReference type="HAMAP" id="MF_00237">
    <property type="entry name" value="TatB"/>
    <property type="match status" value="1"/>
</dbReference>
<evidence type="ECO:0000256" key="5">
    <source>
        <dbReference type="ARBA" id="ARBA00022927"/>
    </source>
</evidence>
<evidence type="ECO:0000256" key="8">
    <source>
        <dbReference type="ARBA" id="ARBA00023136"/>
    </source>
</evidence>
<comment type="similarity">
    <text evidence="9">Belongs to the TatB family.</text>
</comment>
<feature type="region of interest" description="Disordered" evidence="10">
    <location>
        <begin position="234"/>
        <end position="275"/>
    </location>
</feature>
<evidence type="ECO:0000313" key="12">
    <source>
        <dbReference type="Proteomes" id="UP001322481"/>
    </source>
</evidence>
<dbReference type="InterPro" id="IPR003369">
    <property type="entry name" value="TatA/B/E"/>
</dbReference>
<keyword evidence="8 9" id="KW-0472">Membrane</keyword>
<reference evidence="11 12" key="1">
    <citation type="submission" date="2023-11" db="EMBL/GenBank/DDBJ databases">
        <authorList>
            <person name="Panchal A.K."/>
            <person name="Meaney J.S."/>
            <person name="Karas B.J."/>
            <person name="diCenzo G.C."/>
        </authorList>
    </citation>
    <scope>NUCLEOTIDE SEQUENCE [LARGE SCALE GENOMIC DNA]</scope>
    <source>
        <strain evidence="11 12">NZP2235</strain>
    </source>
</reference>
<gene>
    <name evidence="9 11" type="primary">tatB</name>
    <name evidence="11" type="ORF">U0R22_003903</name>
</gene>
<evidence type="ECO:0000256" key="4">
    <source>
        <dbReference type="ARBA" id="ARBA00022692"/>
    </source>
</evidence>
<dbReference type="EMBL" id="CP139858">
    <property type="protein sequence ID" value="WQB99712.1"/>
    <property type="molecule type" value="Genomic_DNA"/>
</dbReference>
<evidence type="ECO:0000256" key="2">
    <source>
        <dbReference type="ARBA" id="ARBA00022448"/>
    </source>
</evidence>
<comment type="subunit">
    <text evidence="9">The Tat system comprises two distinct complexes: a TatABC complex, containing multiple copies of TatA, TatB and TatC subunits, and a separate TatA complex, containing only TatA subunits. Substrates initially bind to the TatABC complex, which probably triggers association of the separate TatA complex to form the active translocon.</text>
</comment>